<dbReference type="Pfam" id="PF00665">
    <property type="entry name" value="rve"/>
    <property type="match status" value="1"/>
</dbReference>
<keyword evidence="2" id="KW-1185">Reference proteome</keyword>
<proteinExistence type="predicted"/>
<gene>
    <name evidence="1" type="ORF">E8P82_14865</name>
</gene>
<dbReference type="SUPFAM" id="SSF53098">
    <property type="entry name" value="Ribonuclease H-like"/>
    <property type="match status" value="1"/>
</dbReference>
<dbReference type="NCBIfam" id="NF033546">
    <property type="entry name" value="transpos_IS21"/>
    <property type="match status" value="1"/>
</dbReference>
<dbReference type="PROSITE" id="PS50994">
    <property type="entry name" value="INTEGRASE"/>
    <property type="match status" value="1"/>
</dbReference>
<dbReference type="RefSeq" id="WP_136455831.1">
    <property type="nucleotide sequence ID" value="NZ_SSWH01000029.1"/>
</dbReference>
<dbReference type="GO" id="GO:0003676">
    <property type="term" value="F:nucleic acid binding"/>
    <property type="evidence" value="ECO:0007669"/>
    <property type="project" value="InterPro"/>
</dbReference>
<dbReference type="Gene3D" id="3.30.420.10">
    <property type="entry name" value="Ribonuclease H-like superfamily/Ribonuclease H"/>
    <property type="match status" value="1"/>
</dbReference>
<dbReference type="InterPro" id="IPR012337">
    <property type="entry name" value="RNaseH-like_sf"/>
</dbReference>
<dbReference type="GO" id="GO:0015074">
    <property type="term" value="P:DNA integration"/>
    <property type="evidence" value="ECO:0007669"/>
    <property type="project" value="InterPro"/>
</dbReference>
<evidence type="ECO:0000313" key="2">
    <source>
        <dbReference type="Proteomes" id="UP000305233"/>
    </source>
</evidence>
<dbReference type="EMBL" id="SSWH01000029">
    <property type="protein sequence ID" value="THJ64467.1"/>
    <property type="molecule type" value="Genomic_DNA"/>
</dbReference>
<dbReference type="AlphaFoldDB" id="A0A4S5DZM7"/>
<dbReference type="PANTHER" id="PTHR35004:SF8">
    <property type="entry name" value="TRANSPOSASE RV3428C-RELATED"/>
    <property type="match status" value="1"/>
</dbReference>
<reference evidence="1 2" key="1">
    <citation type="submission" date="2019-04" db="EMBL/GenBank/DDBJ databases">
        <authorList>
            <person name="Liu Q."/>
            <person name="Xin Y.-H."/>
        </authorList>
    </citation>
    <scope>NUCLEOTIDE SEQUENCE [LARGE SCALE GENOMIC DNA]</scope>
    <source>
        <strain evidence="1 2">AM23</strain>
    </source>
</reference>
<dbReference type="OrthoDB" id="92877at2"/>
<comment type="caution">
    <text evidence="1">The sequence shown here is derived from an EMBL/GenBank/DDBJ whole genome shotgun (WGS) entry which is preliminary data.</text>
</comment>
<protein>
    <submittedName>
        <fullName evidence="1">IS21 family transposase</fullName>
    </submittedName>
</protein>
<dbReference type="Proteomes" id="UP000305233">
    <property type="component" value="Unassembled WGS sequence"/>
</dbReference>
<dbReference type="InterPro" id="IPR036397">
    <property type="entry name" value="RNaseH_sf"/>
</dbReference>
<accession>A0A4S5DZM7</accession>
<evidence type="ECO:0000313" key="1">
    <source>
        <dbReference type="EMBL" id="THJ64467.1"/>
    </source>
</evidence>
<dbReference type="InterPro" id="IPR001584">
    <property type="entry name" value="Integrase_cat-core"/>
</dbReference>
<name>A0A4S5DZM7_9MICC</name>
<dbReference type="PANTHER" id="PTHR35004">
    <property type="entry name" value="TRANSPOSASE RV3428C-RELATED"/>
    <property type="match status" value="1"/>
</dbReference>
<organism evidence="1 2">
    <name type="scientific">Arthrobacter echini</name>
    <dbReference type="NCBI Taxonomy" id="1529066"/>
    <lineage>
        <taxon>Bacteria</taxon>
        <taxon>Bacillati</taxon>
        <taxon>Actinomycetota</taxon>
        <taxon>Actinomycetes</taxon>
        <taxon>Micrococcales</taxon>
        <taxon>Micrococcaceae</taxon>
        <taxon>Arthrobacter</taxon>
    </lineage>
</organism>
<sequence>MKFDGEIMEILAAYDLTGSLRAAAELTGCSHHTVARHVAARDAGKPIAEPAYRGRVTDPFMPKIEEWVEASRGRIRADKAHEKLIALGYEGSDRSTRRAVAQVRAAYRLGHVRVHRPWVTEPGMWLQYDFGDGPVIEGRKTVLFVAWLAWSRFRVVIALRDRTAPSVFAALDRTFRRIEGAPTYVLTDNEKTVTVSHVAGVPVRNQQTVDFARHYGVTVLTCQPADPASKGGVEAAVKLAKADLVPKDTNLRAEYASFTELEAACEAFMDEVNTREHRVTRRKPALMLVEEAPRLHRVPDTAHTVAFGLSRAVPENTPMVTFENGQYSVPAHLLGARVFVRSHGIGTDEQVVVVHVGTNGPLEVARHPRARPGSPAIDDTHFPDHHQKVPGEYTIKARSAAEAEFLGIGAGAHAWLLEAAAAGTARMNQKMAEAVALAKISGTAEVDQALGEAATYSRFATGDLASILAAGGARTGSRTADEKTSLAQGTAGWASIGQTITPVVHIVEVAAADDLEESA</sequence>